<keyword evidence="2 9" id="KW-0813">Transport</keyword>
<comment type="subunit">
    <text evidence="9">Homodimer.</text>
</comment>
<dbReference type="NCBIfam" id="NF001960">
    <property type="entry name" value="PRK00733.3-5"/>
    <property type="match status" value="1"/>
</dbReference>
<feature type="transmembrane region" description="Helical" evidence="9">
    <location>
        <begin position="238"/>
        <end position="255"/>
    </location>
</feature>
<dbReference type="AlphaFoldDB" id="A0A2D2DUA0"/>
<dbReference type="KEGG" id="mass:CR152_31565"/>
<dbReference type="HAMAP" id="MF_01129">
    <property type="entry name" value="PPase_energized_pump"/>
    <property type="match status" value="1"/>
</dbReference>
<organism evidence="10 11">
    <name type="scientific">Massilia violaceinigra</name>
    <dbReference type="NCBI Taxonomy" id="2045208"/>
    <lineage>
        <taxon>Bacteria</taxon>
        <taxon>Pseudomonadati</taxon>
        <taxon>Pseudomonadota</taxon>
        <taxon>Betaproteobacteria</taxon>
        <taxon>Burkholderiales</taxon>
        <taxon>Oxalobacteraceae</taxon>
        <taxon>Telluria group</taxon>
        <taxon>Massilia</taxon>
    </lineage>
</organism>
<dbReference type="RefSeq" id="WP_099881681.1">
    <property type="nucleotide sequence ID" value="NZ_CP024608.1"/>
</dbReference>
<feature type="transmembrane region" description="Helical" evidence="9">
    <location>
        <begin position="121"/>
        <end position="146"/>
    </location>
</feature>
<dbReference type="GO" id="GO:0004427">
    <property type="term" value="F:inorganic diphosphate phosphatase activity"/>
    <property type="evidence" value="ECO:0007669"/>
    <property type="project" value="UniProtKB-UniRule"/>
</dbReference>
<feature type="transmembrane region" description="Helical" evidence="9">
    <location>
        <begin position="404"/>
        <end position="424"/>
    </location>
</feature>
<dbReference type="GO" id="GO:0012505">
    <property type="term" value="C:endomembrane system"/>
    <property type="evidence" value="ECO:0007669"/>
    <property type="project" value="UniProtKB-SubCell"/>
</dbReference>
<comment type="cofactor">
    <cofactor evidence="9">
        <name>Mg(2+)</name>
        <dbReference type="ChEBI" id="CHEBI:18420"/>
    </cofactor>
</comment>
<keyword evidence="10" id="KW-0378">Hydrolase</keyword>
<accession>A0A2D2DUA0</accession>
<evidence type="ECO:0000256" key="2">
    <source>
        <dbReference type="ARBA" id="ARBA00022448"/>
    </source>
</evidence>
<dbReference type="PIRSF" id="PIRSF001265">
    <property type="entry name" value="H+-PPase"/>
    <property type="match status" value="1"/>
</dbReference>
<comment type="subcellular location">
    <subcellularLocation>
        <location evidence="9">Cell membrane</location>
        <topology evidence="9">Multi-pass membrane protein</topology>
    </subcellularLocation>
    <subcellularLocation>
        <location evidence="1">Endomembrane system</location>
        <topology evidence="1">Multi-pass membrane protein</topology>
    </subcellularLocation>
</comment>
<evidence type="ECO:0000256" key="5">
    <source>
        <dbReference type="ARBA" id="ARBA00022967"/>
    </source>
</evidence>
<keyword evidence="5 9" id="KW-1278">Translocase</keyword>
<proteinExistence type="inferred from homology"/>
<feature type="transmembrane region" description="Helical" evidence="9">
    <location>
        <begin position="6"/>
        <end position="27"/>
    </location>
</feature>
<dbReference type="NCBIfam" id="NF001953">
    <property type="entry name" value="PRK00733.2-1"/>
    <property type="match status" value="1"/>
</dbReference>
<dbReference type="NCBIfam" id="TIGR01104">
    <property type="entry name" value="V_PPase"/>
    <property type="match status" value="1"/>
</dbReference>
<reference evidence="10" key="1">
    <citation type="submission" date="2017-10" db="EMBL/GenBank/DDBJ databases">
        <title>Massilia psychrophilum sp. nov., a novel purple-pigmented bacterium isolated from Tianshan glacier, Xinjiang Municipality, China.</title>
        <authorList>
            <person name="Wang H."/>
        </authorList>
    </citation>
    <scope>NUCLEOTIDE SEQUENCE [LARGE SCALE GENOMIC DNA]</scope>
    <source>
        <strain evidence="10">B2</strain>
    </source>
</reference>
<evidence type="ECO:0000256" key="6">
    <source>
        <dbReference type="ARBA" id="ARBA00022989"/>
    </source>
</evidence>
<dbReference type="EC" id="7.1.3.1" evidence="9"/>
<keyword evidence="7 9" id="KW-0406">Ion transport</keyword>
<dbReference type="Pfam" id="PF03030">
    <property type="entry name" value="H_PPase"/>
    <property type="match status" value="1"/>
</dbReference>
<feature type="transmembrane region" description="Helical" evidence="9">
    <location>
        <begin position="80"/>
        <end position="101"/>
    </location>
</feature>
<evidence type="ECO:0000313" key="10">
    <source>
        <dbReference type="EMBL" id="ATQ78550.1"/>
    </source>
</evidence>
<dbReference type="EMBL" id="CP024608">
    <property type="protein sequence ID" value="ATQ78550.1"/>
    <property type="molecule type" value="Genomic_DNA"/>
</dbReference>
<keyword evidence="9" id="KW-1003">Cell membrane</keyword>
<evidence type="ECO:0000256" key="8">
    <source>
        <dbReference type="ARBA" id="ARBA00023136"/>
    </source>
</evidence>
<feature type="transmembrane region" description="Helical" evidence="9">
    <location>
        <begin position="465"/>
        <end position="484"/>
    </location>
</feature>
<feature type="transmembrane region" description="Helical" evidence="9">
    <location>
        <begin position="56"/>
        <end position="74"/>
    </location>
</feature>
<name>A0A2D2DUA0_9BURK</name>
<dbReference type="Proteomes" id="UP000229897">
    <property type="component" value="Chromosome"/>
</dbReference>
<evidence type="ECO:0000256" key="1">
    <source>
        <dbReference type="ARBA" id="ARBA00004127"/>
    </source>
</evidence>
<evidence type="ECO:0000256" key="9">
    <source>
        <dbReference type="HAMAP-Rule" id="MF_01129"/>
    </source>
</evidence>
<feature type="transmembrane region" description="Helical" evidence="9">
    <location>
        <begin position="593"/>
        <end position="616"/>
    </location>
</feature>
<keyword evidence="8 9" id="KW-0472">Membrane</keyword>
<feature type="site" description="Determinant of potassium independence" evidence="9">
    <location>
        <position position="459"/>
    </location>
</feature>
<feature type="transmembrane region" description="Helical" evidence="9">
    <location>
        <begin position="568"/>
        <end position="587"/>
    </location>
</feature>
<comment type="similarity">
    <text evidence="9">Belongs to the H(+)-translocating pyrophosphatase (TC 3.A.10) family. K(+)-insensitive subfamily.</text>
</comment>
<evidence type="ECO:0000256" key="4">
    <source>
        <dbReference type="ARBA" id="ARBA00022842"/>
    </source>
</evidence>
<comment type="catalytic activity">
    <reaction evidence="9">
        <text>diphosphate + H2O + H(+)(in) = 2 phosphate + 2 H(+)(out)</text>
        <dbReference type="Rhea" id="RHEA:13973"/>
        <dbReference type="ChEBI" id="CHEBI:15377"/>
        <dbReference type="ChEBI" id="CHEBI:15378"/>
        <dbReference type="ChEBI" id="CHEBI:33019"/>
        <dbReference type="ChEBI" id="CHEBI:43474"/>
        <dbReference type="EC" id="7.1.3.1"/>
    </reaction>
</comment>
<feature type="transmembrane region" description="Helical" evidence="9">
    <location>
        <begin position="261"/>
        <end position="282"/>
    </location>
</feature>
<protein>
    <recommendedName>
        <fullName evidence="9">K(+)-insensitive pyrophosphate-energized proton pump</fullName>
        <ecNumber evidence="9">7.1.3.1</ecNumber>
    </recommendedName>
    <alternativeName>
        <fullName evidence="9">Membrane-bound proton-translocating pyrophosphatase</fullName>
    </alternativeName>
    <alternativeName>
        <fullName evidence="9">Pyrophosphate-energized inorganic pyrophosphatase</fullName>
        <shortName evidence="9">H(+)-PPase</shortName>
    </alternativeName>
</protein>
<evidence type="ECO:0000256" key="7">
    <source>
        <dbReference type="ARBA" id="ARBA00023065"/>
    </source>
</evidence>
<keyword evidence="4 9" id="KW-0460">Magnesium</keyword>
<keyword evidence="11" id="KW-1185">Reference proteome</keyword>
<feature type="transmembrane region" description="Helical" evidence="9">
    <location>
        <begin position="496"/>
        <end position="515"/>
    </location>
</feature>
<keyword evidence="6 9" id="KW-1133">Transmembrane helix</keyword>
<dbReference type="GO" id="GO:0009678">
    <property type="term" value="F:diphosphate hydrolysis-driven proton transmembrane transporter activity"/>
    <property type="evidence" value="ECO:0007669"/>
    <property type="project" value="UniProtKB-UniRule"/>
</dbReference>
<dbReference type="OrthoDB" id="9808652at2"/>
<comment type="function">
    <text evidence="9">Proton pump that utilizes the energy of pyrophosphate hydrolysis as the driving force for proton movement across the membrane. Generates a proton motive force.</text>
</comment>
<feature type="transmembrane region" description="Helical" evidence="9">
    <location>
        <begin position="663"/>
        <end position="683"/>
    </location>
</feature>
<dbReference type="GO" id="GO:0000287">
    <property type="term" value="F:magnesium ion binding"/>
    <property type="evidence" value="ECO:0007669"/>
    <property type="project" value="UniProtKB-UniRule"/>
</dbReference>
<evidence type="ECO:0000256" key="3">
    <source>
        <dbReference type="ARBA" id="ARBA00022692"/>
    </source>
</evidence>
<dbReference type="NCBIfam" id="NF001951">
    <property type="entry name" value="PRK00733.1-2"/>
    <property type="match status" value="1"/>
</dbReference>
<dbReference type="InterPro" id="IPR004131">
    <property type="entry name" value="PPase-energised_H-pump"/>
</dbReference>
<dbReference type="PANTHER" id="PTHR31998">
    <property type="entry name" value="K(+)-INSENSITIVE PYROPHOSPHATE-ENERGIZED PROTON PUMP"/>
    <property type="match status" value="1"/>
</dbReference>
<dbReference type="GO" id="GO:0005886">
    <property type="term" value="C:plasma membrane"/>
    <property type="evidence" value="ECO:0007669"/>
    <property type="project" value="UniProtKB-SubCell"/>
</dbReference>
<feature type="transmembrane region" description="Helical" evidence="9">
    <location>
        <begin position="323"/>
        <end position="343"/>
    </location>
</feature>
<keyword evidence="9" id="KW-0375">Hydrogen ion transport</keyword>
<feature type="transmembrane region" description="Helical" evidence="9">
    <location>
        <begin position="294"/>
        <end position="317"/>
    </location>
</feature>
<feature type="transmembrane region" description="Helical" evidence="9">
    <location>
        <begin position="381"/>
        <end position="398"/>
    </location>
</feature>
<evidence type="ECO:0000313" key="11">
    <source>
        <dbReference type="Proteomes" id="UP000229897"/>
    </source>
</evidence>
<comment type="caution">
    <text evidence="9">Lacks conserved residue(s) required for the propagation of feature annotation.</text>
</comment>
<sequence length="718" mass="73404">MAARFLVFAVVCGVIAVIYGLVTRSWILRQDPGNARMQAIAQAIQEGAAAYLGRQYRTIGMVGLVLLIAIGVLLDLNTAIGFLIGAVLSGACGFIGMNVSVRANVRTAQAATRGMNEALDVAFKGGAITGMLVVGLGLLGVTLFYWMLTAQAAGGSATQHDVIKPLIGLAFGASLISIFARLGGGIFTKGADVGADLVGKVEAGIPEDDPRNPAVIADNVGDNVGDCAGMAADLFETYVVTLIATMLLGALMMATPGGEAVIYPLLLGAVSIIGSIVGCSLVKAKPGKKIMSALYTGLWWAAGLSLIGFAGVTWLVWGDDAMRMKMMGCALVGIVLTGLMVYITEYYTGTDFKPVKHIAEASTTGHGTNIIAGLGVSMKSTAYPVLAVCAAILASYQMAQLYGIAIAATSMLSMAGIVVALDAYGPITDNAGGIAEMSGMPESVRAITDPLDAVGNTTKAVTKGYAIGSAGLAALVLFADYTHALESVGKHVSFDLSNPMVIVGLFIGGLIPYLFGAMAMEAVGRAAGAVVVEVRRQFRDIKGIMDGTGKPEYDKAVDMLTASAIREMILPSLLPVVVPVVVGMLLGPAALGGLLMGTIVTGLFVAISMTTGGGAWDNAKKYIEDGHFGGKGSEAHKAAVTGDTVGDPYKDTAGPAVNPLIKIINIVALLLVPLLPVTGWIAVTVPPAHPPVNTVVPGPVAHATPAPVPATLAAAPAP</sequence>
<gene>
    <name evidence="9 10" type="primary">hppA</name>
    <name evidence="10" type="ORF">CR152_31565</name>
</gene>
<feature type="transmembrane region" description="Helical" evidence="9">
    <location>
        <begin position="166"/>
        <end position="184"/>
    </location>
</feature>
<keyword evidence="3 9" id="KW-0812">Transmembrane</keyword>